<dbReference type="GeneTree" id="ENSGT00940000153116"/>
<protein>
    <recommendedName>
        <fullName evidence="4">ODAD1 central coiled coil region domain-containing protein</fullName>
    </recommendedName>
</protein>
<dbReference type="PANTHER" id="PTHR21694:SF35">
    <property type="entry name" value="OUTER DYNEIN ARM-DOCKING COMPLEX SUBUNIT 1"/>
    <property type="match status" value="1"/>
</dbReference>
<reference evidence="5" key="3">
    <citation type="submission" date="2025-09" db="UniProtKB">
        <authorList>
            <consortium name="Ensembl"/>
        </authorList>
    </citation>
    <scope>IDENTIFICATION</scope>
    <source>
        <strain evidence="5">breed Abyssinian</strain>
    </source>
</reference>
<sequence length="719" mass="80526">MEGERRAYSKEVHQCINKQLEEIQRLEGVRDKLQVQIRVAQSQVKRLRDSERLENTGHLLKCRVRVQAEVKELQEQTRALDKQIQEWETRIFNHSKDIKAPGLVLDQKVKIRRRIKILEDQLDRVTCRFDIQLVRNAALREELDLLRIERNRYLNMDHKLQKEISALRRTVSALMVSSAAAYTVREEAKTKLGLLQERADKEVAQNETELQTLHRHIAHLDQFHRFLKVKNDQRQLDPVVVEKREKRAREVAEGLRKTSQEKLVLHCEDAMNKLSQLTGESDPDVLVERYLEREGRNFAEFTFINEQNSELERLQEEIKEVREGPCPTPFSPPLRLLRARATPPPAPPPPPRPRPSYLPPRARAPQLQETLASTRRSEDNLREQREQRRRALQQRTDEVRAEADQVEARFQDLRGQLEKLKADIQQLFTRAQCDNTIIKDLLGVKTHMRDRDIGLFLGLIEKRLVDLLTVQAYVDVRVETPTPSSLANAALLVLGQSPEDLPKKLAPPQLPDNPDDLPGFEAKDDYPMSKEELRSQVTQLLEAQEQQEKELAEALRKVNSNLSVSSLPSIQRVSSGSPLTTAKSPSGVPGSILSQRTSGVLASSGDRTTSTHVGRVALGEPGSSTGRVTFGSASAVGAPVSSRGSTGGRVTFRPPSSSSYLGSTGYLRSSGGQDSPAGAESRAPGQSQAQAPGPAPAKTSGPPPRPPPCPWLPAGPSLP</sequence>
<dbReference type="Ensembl" id="ENSFCTT00005055639.1">
    <property type="protein sequence ID" value="ENSFCTP00005040994.1"/>
    <property type="gene ID" value="ENSFCTG00005019321.1"/>
</dbReference>
<feature type="compositionally biased region" description="Basic and acidic residues" evidence="3">
    <location>
        <begin position="375"/>
        <end position="386"/>
    </location>
</feature>
<feature type="domain" description="ODAD1 central coiled coil region" evidence="4">
    <location>
        <begin position="112"/>
        <end position="323"/>
    </location>
</feature>
<feature type="compositionally biased region" description="Pro residues" evidence="3">
    <location>
        <begin position="701"/>
        <end position="719"/>
    </location>
</feature>
<evidence type="ECO:0000256" key="3">
    <source>
        <dbReference type="SAM" id="MobiDB-lite"/>
    </source>
</evidence>
<feature type="compositionally biased region" description="Pro residues" evidence="3">
    <location>
        <begin position="342"/>
        <end position="358"/>
    </location>
</feature>
<feature type="compositionally biased region" description="Polar residues" evidence="3">
    <location>
        <begin position="592"/>
        <end position="612"/>
    </location>
</feature>
<feature type="compositionally biased region" description="Polar residues" evidence="3">
    <location>
        <begin position="568"/>
        <end position="584"/>
    </location>
</feature>
<feature type="domain" description="ODAD1 central coiled coil region" evidence="4">
    <location>
        <begin position="365"/>
        <end position="443"/>
    </location>
</feature>
<evidence type="ECO:0000259" key="4">
    <source>
        <dbReference type="Pfam" id="PF21773"/>
    </source>
</evidence>
<accession>A0ABI7Z1H5</accession>
<keyword evidence="6" id="KW-1185">Reference proteome</keyword>
<organism evidence="5 6">
    <name type="scientific">Felis catus</name>
    <name type="common">Cat</name>
    <name type="synonym">Felis silvestris catus</name>
    <dbReference type="NCBI Taxonomy" id="9685"/>
    <lineage>
        <taxon>Eukaryota</taxon>
        <taxon>Metazoa</taxon>
        <taxon>Chordata</taxon>
        <taxon>Craniata</taxon>
        <taxon>Vertebrata</taxon>
        <taxon>Euteleostomi</taxon>
        <taxon>Mammalia</taxon>
        <taxon>Eutheria</taxon>
        <taxon>Laurasiatheria</taxon>
        <taxon>Carnivora</taxon>
        <taxon>Feliformia</taxon>
        <taxon>Felidae</taxon>
        <taxon>Felinae</taxon>
        <taxon>Felis</taxon>
    </lineage>
</organism>
<reference evidence="5" key="2">
    <citation type="submission" date="2025-08" db="UniProtKB">
        <authorList>
            <consortium name="Ensembl"/>
        </authorList>
    </citation>
    <scope>IDENTIFICATION</scope>
    <source>
        <strain evidence="5">breed Abyssinian</strain>
    </source>
</reference>
<feature type="compositionally biased region" description="Low complexity" evidence="3">
    <location>
        <begin position="683"/>
        <end position="700"/>
    </location>
</feature>
<reference evidence="5 6" key="1">
    <citation type="submission" date="2021-02" db="EMBL/GenBank/DDBJ databases">
        <title>Safari Cat Assemblies.</title>
        <authorList>
            <person name="Bredemeyer K.R."/>
            <person name="Murphy W.J."/>
        </authorList>
    </citation>
    <scope>NUCLEOTIDE SEQUENCE [LARGE SCALE GENOMIC DNA]</scope>
</reference>
<dbReference type="PANTHER" id="PTHR21694">
    <property type="entry name" value="COILED-COIL DOMAIN-CONTAINING PROTEIN 63"/>
    <property type="match status" value="1"/>
</dbReference>
<gene>
    <name evidence="5" type="primary">ODAD1</name>
</gene>
<evidence type="ECO:0000256" key="1">
    <source>
        <dbReference type="ARBA" id="ARBA00023054"/>
    </source>
</evidence>
<feature type="region of interest" description="Disordered" evidence="3">
    <location>
        <begin position="500"/>
        <end position="519"/>
    </location>
</feature>
<feature type="region of interest" description="Disordered" evidence="3">
    <location>
        <begin position="322"/>
        <end position="398"/>
    </location>
</feature>
<feature type="compositionally biased region" description="Low complexity" evidence="3">
    <location>
        <begin position="631"/>
        <end position="644"/>
    </location>
</feature>
<evidence type="ECO:0000256" key="2">
    <source>
        <dbReference type="SAM" id="Coils"/>
    </source>
</evidence>
<dbReference type="Pfam" id="PF21773">
    <property type="entry name" value="ODAD1_CC"/>
    <property type="match status" value="2"/>
</dbReference>
<feature type="compositionally biased region" description="Low complexity" evidence="3">
    <location>
        <begin position="653"/>
        <end position="672"/>
    </location>
</feature>
<evidence type="ECO:0000313" key="6">
    <source>
        <dbReference type="Proteomes" id="UP000823872"/>
    </source>
</evidence>
<keyword evidence="1 2" id="KW-0175">Coiled coil</keyword>
<feature type="coiled-coil region" evidence="2">
    <location>
        <begin position="16"/>
        <end position="156"/>
    </location>
</feature>
<dbReference type="InterPro" id="IPR051876">
    <property type="entry name" value="ODA-DC/CCD"/>
</dbReference>
<dbReference type="Proteomes" id="UP000823872">
    <property type="component" value="Chromosome E2"/>
</dbReference>
<feature type="region of interest" description="Disordered" evidence="3">
    <location>
        <begin position="567"/>
        <end position="719"/>
    </location>
</feature>
<dbReference type="InterPro" id="IPR049258">
    <property type="entry name" value="ODAD1_CC"/>
</dbReference>
<name>A0ABI7Z1H5_FELCA</name>
<evidence type="ECO:0000313" key="5">
    <source>
        <dbReference type="Ensembl" id="ENSFCTP00005040994.1"/>
    </source>
</evidence>
<feature type="coiled-coil region" evidence="2">
    <location>
        <begin position="530"/>
        <end position="561"/>
    </location>
</feature>
<proteinExistence type="predicted"/>